<evidence type="ECO:0000313" key="5">
    <source>
        <dbReference type="EMBL" id="KRK64341.1"/>
    </source>
</evidence>
<keyword evidence="2" id="KW-0235">DNA replication</keyword>
<reference evidence="5 6" key="1">
    <citation type="journal article" date="2015" name="Genome Announc.">
        <title>Expanding the biotechnology potential of lactobacilli through comparative genomics of 213 strains and associated genera.</title>
        <authorList>
            <person name="Sun Z."/>
            <person name="Harris H.M."/>
            <person name="McCann A."/>
            <person name="Guo C."/>
            <person name="Argimon S."/>
            <person name="Zhang W."/>
            <person name="Yang X."/>
            <person name="Jeffery I.B."/>
            <person name="Cooney J.C."/>
            <person name="Kagawa T.F."/>
            <person name="Liu W."/>
            <person name="Song Y."/>
            <person name="Salvetti E."/>
            <person name="Wrobel A."/>
            <person name="Rasinkangas P."/>
            <person name="Parkhill J."/>
            <person name="Rea M.C."/>
            <person name="O'Sullivan O."/>
            <person name="Ritari J."/>
            <person name="Douillard F.P."/>
            <person name="Paul Ross R."/>
            <person name="Yang R."/>
            <person name="Briner A.E."/>
            <person name="Felis G.E."/>
            <person name="de Vos W.M."/>
            <person name="Barrangou R."/>
            <person name="Klaenhammer T.R."/>
            <person name="Caufield P.W."/>
            <person name="Cui Y."/>
            <person name="Zhang H."/>
            <person name="O'Toole P.W."/>
        </authorList>
    </citation>
    <scope>NUCLEOTIDE SEQUENCE [LARGE SCALE GENOMIC DNA]</scope>
    <source>
        <strain evidence="5 6">DSM 20183</strain>
    </source>
</reference>
<dbReference type="NCBIfam" id="TIGR00621">
    <property type="entry name" value="ssb"/>
    <property type="match status" value="1"/>
</dbReference>
<keyword evidence="2" id="KW-0234">DNA repair</keyword>
<dbReference type="Pfam" id="PF00436">
    <property type="entry name" value="SSB"/>
    <property type="match status" value="1"/>
</dbReference>
<dbReference type="CDD" id="cd04496">
    <property type="entry name" value="SSB_OBF"/>
    <property type="match status" value="1"/>
</dbReference>
<dbReference type="AlphaFoldDB" id="A0A0R1IYL4"/>
<organism evidence="5 6">
    <name type="scientific">Companilactobacillus tucceti DSM 20183</name>
    <dbReference type="NCBI Taxonomy" id="1423811"/>
    <lineage>
        <taxon>Bacteria</taxon>
        <taxon>Bacillati</taxon>
        <taxon>Bacillota</taxon>
        <taxon>Bacilli</taxon>
        <taxon>Lactobacillales</taxon>
        <taxon>Lactobacillaceae</taxon>
        <taxon>Companilactobacillus</taxon>
    </lineage>
</organism>
<dbReference type="Proteomes" id="UP000050929">
    <property type="component" value="Unassembled WGS sequence"/>
</dbReference>
<dbReference type="InterPro" id="IPR012340">
    <property type="entry name" value="NA-bd_OB-fold"/>
</dbReference>
<dbReference type="GO" id="GO:0006281">
    <property type="term" value="P:DNA repair"/>
    <property type="evidence" value="ECO:0007669"/>
    <property type="project" value="UniProtKB-UniRule"/>
</dbReference>
<dbReference type="PANTHER" id="PTHR10302">
    <property type="entry name" value="SINGLE-STRANDED DNA-BINDING PROTEIN"/>
    <property type="match status" value="1"/>
</dbReference>
<evidence type="ECO:0000256" key="1">
    <source>
        <dbReference type="ARBA" id="ARBA00023125"/>
    </source>
</evidence>
<evidence type="ECO:0000256" key="3">
    <source>
        <dbReference type="PIRNR" id="PIRNR002070"/>
    </source>
</evidence>
<dbReference type="GO" id="GO:0009295">
    <property type="term" value="C:nucleoid"/>
    <property type="evidence" value="ECO:0007669"/>
    <property type="project" value="TreeGrafter"/>
</dbReference>
<dbReference type="HAMAP" id="MF_00984">
    <property type="entry name" value="SSB"/>
    <property type="match status" value="1"/>
</dbReference>
<gene>
    <name evidence="5" type="ORF">FC72_GL000509</name>
</gene>
<dbReference type="InterPro" id="IPR000424">
    <property type="entry name" value="Primosome_PriB/ssb"/>
</dbReference>
<dbReference type="SUPFAM" id="SSF50249">
    <property type="entry name" value="Nucleic acid-binding proteins"/>
    <property type="match status" value="1"/>
</dbReference>
<comment type="function">
    <text evidence="2">Plays an important role in DNA replication, recombination and repair. Binds to ssDNA and to an array of partner proteins to recruit them to their sites of action during DNA metabolism.</text>
</comment>
<sequence length="146" mass="16162">MITGRLTKRPDLKYTQSGIAVTQFTVAVNRAFKDSNGERQADFINCVMWRKAAENFTRYVDKGSLVGIDGRIQTRTYKNKEGTTVYVTEVVADQFTFLESKKDSTSGQSGSNWGNSANNSQNGAQGQNDPFQASAQSEVKDDDLPF</sequence>
<keyword evidence="1 2" id="KW-0238">DNA-binding</keyword>
<dbReference type="Gene3D" id="2.40.50.140">
    <property type="entry name" value="Nucleic acid-binding proteins"/>
    <property type="match status" value="1"/>
</dbReference>
<comment type="caution">
    <text evidence="5">The sequence shown here is derived from an EMBL/GenBank/DDBJ whole genome shotgun (WGS) entry which is preliminary data.</text>
</comment>
<dbReference type="EMBL" id="AZDG01000013">
    <property type="protein sequence ID" value="KRK64341.1"/>
    <property type="molecule type" value="Genomic_DNA"/>
</dbReference>
<comment type="caution">
    <text evidence="2">Lacks conserved residue(s) required for the propagation of feature annotation.</text>
</comment>
<keyword evidence="2" id="KW-0227">DNA damage</keyword>
<proteinExistence type="inferred from homology"/>
<protein>
    <recommendedName>
        <fullName evidence="2 3">Single-stranded DNA-binding protein</fullName>
        <shortName evidence="2">SSB</shortName>
    </recommendedName>
</protein>
<dbReference type="PATRIC" id="fig|1423811.3.peg.513"/>
<dbReference type="STRING" id="1423811.FC72_GL000509"/>
<evidence type="ECO:0000256" key="4">
    <source>
        <dbReference type="SAM" id="MobiDB-lite"/>
    </source>
</evidence>
<dbReference type="PANTHER" id="PTHR10302:SF27">
    <property type="entry name" value="SINGLE-STRANDED DNA-BINDING PROTEIN"/>
    <property type="match status" value="1"/>
</dbReference>
<feature type="short sequence motif" description="Important for interaction with partner proteins" evidence="2">
    <location>
        <begin position="141"/>
        <end position="146"/>
    </location>
</feature>
<dbReference type="GO" id="GO:0006260">
    <property type="term" value="P:DNA replication"/>
    <property type="evidence" value="ECO:0007669"/>
    <property type="project" value="UniProtKB-UniRule"/>
</dbReference>
<feature type="compositionally biased region" description="Low complexity" evidence="4">
    <location>
        <begin position="106"/>
        <end position="128"/>
    </location>
</feature>
<name>A0A0R1IYL4_9LACO</name>
<feature type="region of interest" description="Disordered" evidence="4">
    <location>
        <begin position="100"/>
        <end position="146"/>
    </location>
</feature>
<dbReference type="PIRSF" id="PIRSF002070">
    <property type="entry name" value="SSB"/>
    <property type="match status" value="1"/>
</dbReference>
<keyword evidence="2" id="KW-0233">DNA recombination</keyword>
<evidence type="ECO:0000256" key="2">
    <source>
        <dbReference type="HAMAP-Rule" id="MF_00984"/>
    </source>
</evidence>
<accession>A0A0R1IYL4</accession>
<dbReference type="PROSITE" id="PS50935">
    <property type="entry name" value="SSB"/>
    <property type="match status" value="1"/>
</dbReference>
<dbReference type="InterPro" id="IPR011344">
    <property type="entry name" value="ssDNA-bd"/>
</dbReference>
<evidence type="ECO:0000313" key="6">
    <source>
        <dbReference type="Proteomes" id="UP000050929"/>
    </source>
</evidence>
<keyword evidence="6" id="KW-1185">Reference proteome</keyword>
<comment type="subunit">
    <text evidence="2">Homotetramer.</text>
</comment>
<dbReference type="GO" id="GO:0006310">
    <property type="term" value="P:DNA recombination"/>
    <property type="evidence" value="ECO:0007669"/>
    <property type="project" value="UniProtKB-UniRule"/>
</dbReference>
<dbReference type="GO" id="GO:0003697">
    <property type="term" value="F:single-stranded DNA binding"/>
    <property type="evidence" value="ECO:0007669"/>
    <property type="project" value="UniProtKB-UniRule"/>
</dbReference>